<gene>
    <name evidence="5 8" type="primary">rpsB</name>
    <name evidence="8" type="ORF">JBL43_19215</name>
</gene>
<dbReference type="InterPro" id="IPR018130">
    <property type="entry name" value="Ribosomal_uS2_CS"/>
</dbReference>
<accession>A0ABS0WWP1</accession>
<dbReference type="PROSITE" id="PS00962">
    <property type="entry name" value="RIBOSOMAL_S2_1"/>
    <property type="match status" value="1"/>
</dbReference>
<dbReference type="InterPro" id="IPR001865">
    <property type="entry name" value="Ribosomal_uS2"/>
</dbReference>
<evidence type="ECO:0000313" key="9">
    <source>
        <dbReference type="Proteomes" id="UP000623301"/>
    </source>
</evidence>
<evidence type="ECO:0000256" key="4">
    <source>
        <dbReference type="ARBA" id="ARBA00035256"/>
    </source>
</evidence>
<dbReference type="CDD" id="cd01425">
    <property type="entry name" value="RPS2"/>
    <property type="match status" value="1"/>
</dbReference>
<dbReference type="Pfam" id="PF00318">
    <property type="entry name" value="Ribosomal_S2"/>
    <property type="match status" value="1"/>
</dbReference>
<dbReference type="Gene3D" id="1.10.287.610">
    <property type="entry name" value="Helix hairpin bin"/>
    <property type="match status" value="1"/>
</dbReference>
<dbReference type="InterPro" id="IPR005706">
    <property type="entry name" value="Ribosomal_uS2_bac/mit/plastid"/>
</dbReference>
<dbReference type="Gene3D" id="3.40.50.10490">
    <property type="entry name" value="Glucose-6-phosphate isomerase like protein, domain 1"/>
    <property type="match status" value="1"/>
</dbReference>
<keyword evidence="9" id="KW-1185">Reference proteome</keyword>
<evidence type="ECO:0000256" key="3">
    <source>
        <dbReference type="ARBA" id="ARBA00023274"/>
    </source>
</evidence>
<reference evidence="8 9" key="1">
    <citation type="submission" date="2020-12" db="EMBL/GenBank/DDBJ databases">
        <title>Aureibaculum luteum sp. nov. and Aureibaculum flavum sp. nov., novel members of the family Flavobacteriaceae isolated from Antarctic intertidal sediments.</title>
        <authorList>
            <person name="He X."/>
            <person name="Zhang X."/>
        </authorList>
    </citation>
    <scope>NUCLEOTIDE SEQUENCE [LARGE SCALE GENOMIC DNA]</scope>
    <source>
        <strain evidence="8 9">A20</strain>
    </source>
</reference>
<evidence type="ECO:0000256" key="2">
    <source>
        <dbReference type="ARBA" id="ARBA00022980"/>
    </source>
</evidence>
<organism evidence="8 9">
    <name type="scientific">Aureibaculum flavum</name>
    <dbReference type="NCBI Taxonomy" id="2795986"/>
    <lineage>
        <taxon>Bacteria</taxon>
        <taxon>Pseudomonadati</taxon>
        <taxon>Bacteroidota</taxon>
        <taxon>Flavobacteriia</taxon>
        <taxon>Flavobacteriales</taxon>
        <taxon>Flavobacteriaceae</taxon>
        <taxon>Aureibaculum</taxon>
    </lineage>
</organism>
<name>A0ABS0WWP1_9FLAO</name>
<dbReference type="GO" id="GO:0005840">
    <property type="term" value="C:ribosome"/>
    <property type="evidence" value="ECO:0007669"/>
    <property type="project" value="UniProtKB-KW"/>
</dbReference>
<evidence type="ECO:0000256" key="7">
    <source>
        <dbReference type="SAM" id="MobiDB-lite"/>
    </source>
</evidence>
<dbReference type="SUPFAM" id="SSF52313">
    <property type="entry name" value="Ribosomal protein S2"/>
    <property type="match status" value="1"/>
</dbReference>
<evidence type="ECO:0000313" key="8">
    <source>
        <dbReference type="EMBL" id="MBJ2176390.1"/>
    </source>
</evidence>
<dbReference type="Proteomes" id="UP000623301">
    <property type="component" value="Unassembled WGS sequence"/>
</dbReference>
<comment type="similarity">
    <text evidence="1 5 6">Belongs to the universal ribosomal protein uS2 family.</text>
</comment>
<dbReference type="RefSeq" id="WP_198842980.1">
    <property type="nucleotide sequence ID" value="NZ_JAEHFJ010000015.1"/>
</dbReference>
<dbReference type="NCBIfam" id="TIGR01011">
    <property type="entry name" value="rpsB_bact"/>
    <property type="match status" value="1"/>
</dbReference>
<dbReference type="InterPro" id="IPR023591">
    <property type="entry name" value="Ribosomal_uS2_flav_dom_sf"/>
</dbReference>
<evidence type="ECO:0000256" key="5">
    <source>
        <dbReference type="HAMAP-Rule" id="MF_00291"/>
    </source>
</evidence>
<protein>
    <recommendedName>
        <fullName evidence="4 5">Small ribosomal subunit protein uS2</fullName>
    </recommendedName>
</protein>
<keyword evidence="3 5" id="KW-0687">Ribonucleoprotein</keyword>
<dbReference type="EMBL" id="JAEHFJ010000015">
    <property type="protein sequence ID" value="MBJ2176390.1"/>
    <property type="molecule type" value="Genomic_DNA"/>
</dbReference>
<comment type="caution">
    <text evidence="8">The sequence shown here is derived from an EMBL/GenBank/DDBJ whole genome shotgun (WGS) entry which is preliminary data.</text>
</comment>
<evidence type="ECO:0000256" key="6">
    <source>
        <dbReference type="RuleBase" id="RU003631"/>
    </source>
</evidence>
<sequence length="261" mass="29222">MNIQIQELLDAGVHFGHLTRKWNPNMAPYIYTERNGVHIIDLYKTSAKIEESGIALEKIAASGRKILFVATKKQAKDIVAEKAASVNMPYITERWPGGMLTNFVTIRKAVKKMAQIDRMKLDGSFNALSKREKLQIDRQRAKLEKNLGSISDMTRLPGALFVIDTRREHIAIAEAQKLNIPIFAMVDTNSDPRPIDFVIPSNDDASKSINKILSYSTEAIAKGLAERKSDKDSSKDDAPKVSKKVEKAKAKTEEVIVEEKK</sequence>
<keyword evidence="2 5" id="KW-0689">Ribosomal protein</keyword>
<evidence type="ECO:0000256" key="1">
    <source>
        <dbReference type="ARBA" id="ARBA00006242"/>
    </source>
</evidence>
<proteinExistence type="inferred from homology"/>
<dbReference type="PANTHER" id="PTHR12534">
    <property type="entry name" value="30S RIBOSOMAL PROTEIN S2 PROKARYOTIC AND ORGANELLAR"/>
    <property type="match status" value="1"/>
</dbReference>
<dbReference type="HAMAP" id="MF_00291_B">
    <property type="entry name" value="Ribosomal_uS2_B"/>
    <property type="match status" value="1"/>
</dbReference>
<feature type="region of interest" description="Disordered" evidence="7">
    <location>
        <begin position="224"/>
        <end position="261"/>
    </location>
</feature>
<dbReference type="PANTHER" id="PTHR12534:SF0">
    <property type="entry name" value="SMALL RIBOSOMAL SUBUNIT PROTEIN US2M"/>
    <property type="match status" value="1"/>
</dbReference>
<dbReference type="PRINTS" id="PR00395">
    <property type="entry name" value="RIBOSOMALS2"/>
</dbReference>
<dbReference type="PROSITE" id="PS00963">
    <property type="entry name" value="RIBOSOMAL_S2_2"/>
    <property type="match status" value="1"/>
</dbReference>